<dbReference type="PANTHER" id="PTHR43217:SF1">
    <property type="entry name" value="SUCCINATE SEMIALDEHYDE DEHYDROGENASE [NAD(P)+] SAD"/>
    <property type="match status" value="1"/>
</dbReference>
<dbReference type="STRING" id="45074.Lsan_2659"/>
<proteinExistence type="inferred from homology"/>
<dbReference type="SUPFAM" id="SSF53720">
    <property type="entry name" value="ALDH-like"/>
    <property type="match status" value="1"/>
</dbReference>
<dbReference type="Gene3D" id="3.40.309.10">
    <property type="entry name" value="Aldehyde Dehydrogenase, Chain A, domain 2"/>
    <property type="match status" value="1"/>
</dbReference>
<evidence type="ECO:0000256" key="3">
    <source>
        <dbReference type="ARBA" id="ARBA00023002"/>
    </source>
</evidence>
<dbReference type="Gene3D" id="3.40.605.10">
    <property type="entry name" value="Aldehyde Dehydrogenase, Chain A, domain 1"/>
    <property type="match status" value="1"/>
</dbReference>
<dbReference type="InterPro" id="IPR047110">
    <property type="entry name" value="GABD/Sad-like"/>
</dbReference>
<dbReference type="AlphaFoldDB" id="A0A0W0YJB5"/>
<dbReference type="FunFam" id="3.40.309.10:FF:000009">
    <property type="entry name" value="Aldehyde dehydrogenase A"/>
    <property type="match status" value="1"/>
</dbReference>
<evidence type="ECO:0000313" key="6">
    <source>
        <dbReference type="Proteomes" id="UP000054703"/>
    </source>
</evidence>
<dbReference type="InterPro" id="IPR044148">
    <property type="entry name" value="ALDH_GabD1-like"/>
</dbReference>
<evidence type="ECO:0000259" key="4">
    <source>
        <dbReference type="Pfam" id="PF00171"/>
    </source>
</evidence>
<dbReference type="GO" id="GO:0004030">
    <property type="term" value="F:aldehyde dehydrogenase [NAD(P)+] activity"/>
    <property type="evidence" value="ECO:0007669"/>
    <property type="project" value="InterPro"/>
</dbReference>
<dbReference type="InterPro" id="IPR016163">
    <property type="entry name" value="Ald_DH_C"/>
</dbReference>
<dbReference type="Proteomes" id="UP000054703">
    <property type="component" value="Unassembled WGS sequence"/>
</dbReference>
<protein>
    <submittedName>
        <fullName evidence="5">Aldehyde dehydrogenase</fullName>
    </submittedName>
</protein>
<dbReference type="InterPro" id="IPR016162">
    <property type="entry name" value="Ald_DH_N"/>
</dbReference>
<dbReference type="InterPro" id="IPR015590">
    <property type="entry name" value="Aldehyde_DH_dom"/>
</dbReference>
<reference evidence="5 6" key="1">
    <citation type="submission" date="2015-11" db="EMBL/GenBank/DDBJ databases">
        <title>Genomic analysis of 38 Legionella species identifies large and diverse effector repertoires.</title>
        <authorList>
            <person name="Burstein D."/>
            <person name="Amaro F."/>
            <person name="Zusman T."/>
            <person name="Lifshitz Z."/>
            <person name="Cohen O."/>
            <person name="Gilbert J.A."/>
            <person name="Pupko T."/>
            <person name="Shuman H.A."/>
            <person name="Segal G."/>
        </authorList>
    </citation>
    <scope>NUCLEOTIDE SEQUENCE [LARGE SCALE GENOMIC DNA]</scope>
    <source>
        <strain evidence="5 6">SC-63-C7</strain>
    </source>
</reference>
<evidence type="ECO:0000313" key="5">
    <source>
        <dbReference type="EMBL" id="KTD57037.1"/>
    </source>
</evidence>
<dbReference type="PANTHER" id="PTHR43217">
    <property type="entry name" value="SUCCINATE SEMIALDEHYDE DEHYDROGENASE [NAD(P)+] SAD"/>
    <property type="match status" value="1"/>
</dbReference>
<comment type="similarity">
    <text evidence="1">Belongs to the aldehyde dehydrogenase family.</text>
</comment>
<dbReference type="Pfam" id="PF00171">
    <property type="entry name" value="Aldedh"/>
    <property type="match status" value="1"/>
</dbReference>
<dbReference type="OrthoDB" id="9812625at2"/>
<dbReference type="InterPro" id="IPR016161">
    <property type="entry name" value="Ald_DH/histidinol_DH"/>
</dbReference>
<accession>A0A0W0YJB5</accession>
<name>A0A0W0YJB5_9GAMM</name>
<dbReference type="FunFam" id="3.40.605.10:FF:000012">
    <property type="entry name" value="NAD-dependent succinate-semialdehyde dehydrogenase"/>
    <property type="match status" value="1"/>
</dbReference>
<evidence type="ECO:0000256" key="1">
    <source>
        <dbReference type="ARBA" id="ARBA00009986"/>
    </source>
</evidence>
<gene>
    <name evidence="5" type="primary">yneI_2</name>
    <name evidence="5" type="ORF">Lsan_2659</name>
</gene>
<keyword evidence="6" id="KW-1185">Reference proteome</keyword>
<sequence>MNNQQVETCNPSTGKINKVYTKHSKKEAEALIEKSYKAYLKWHQTSLAERAKIIESIAQKLHDNKMKLARMMAYQMGKPISQGEMEIDVCIDICKDIAQHGPKLLKSEKKEVDGGYGIISYEPLGVILSMQPWNYPCYQVIRSSIANIMAGNATVFKHAPICWETATTLKEIFQEAGLPEHVFTVLYVDDETADELIAYDKIVAVSFTGSAEAGKIVGKKAGEHIKKSVLELGGSDPYIILEDASIDNIINTCIDGRINNAGQTCTAAKRFIILAEKYEEFKQKFVHKMEQISYGDPLEDDADMGPLARKDLRERLHQQVQESIEKGAKLLCGGKIPHSDGYFYPATVLENIPKDSPAYKDELFGPVAVLFKAESEDDAIRIANDHRYGLGGGIFSGSTERAINLAHRINTGMVNVNGYNIAQPNMPFGGIKESGFGREHGEYGIMEFINIKSIVVSD</sequence>
<comment type="caution">
    <text evidence="5">The sequence shown here is derived from an EMBL/GenBank/DDBJ whole genome shotgun (WGS) entry which is preliminary data.</text>
</comment>
<organism evidence="5 6">
    <name type="scientific">Legionella santicrucis</name>
    <dbReference type="NCBI Taxonomy" id="45074"/>
    <lineage>
        <taxon>Bacteria</taxon>
        <taxon>Pseudomonadati</taxon>
        <taxon>Pseudomonadota</taxon>
        <taxon>Gammaproteobacteria</taxon>
        <taxon>Legionellales</taxon>
        <taxon>Legionellaceae</taxon>
        <taxon>Legionella</taxon>
    </lineage>
</organism>
<evidence type="ECO:0000256" key="2">
    <source>
        <dbReference type="ARBA" id="ARBA00022857"/>
    </source>
</evidence>
<keyword evidence="3" id="KW-0560">Oxidoreductase</keyword>
<dbReference type="EMBL" id="LNYU01000078">
    <property type="protein sequence ID" value="KTD57037.1"/>
    <property type="molecule type" value="Genomic_DNA"/>
</dbReference>
<keyword evidence="2" id="KW-0521">NADP</keyword>
<feature type="domain" description="Aldehyde dehydrogenase" evidence="4">
    <location>
        <begin position="4"/>
        <end position="454"/>
    </location>
</feature>
<dbReference type="CDD" id="cd07100">
    <property type="entry name" value="ALDH_SSADH1_GabD1"/>
    <property type="match status" value="1"/>
</dbReference>
<dbReference type="GO" id="GO:0004777">
    <property type="term" value="F:succinate-semialdehyde dehydrogenase (NAD+) activity"/>
    <property type="evidence" value="ECO:0007669"/>
    <property type="project" value="TreeGrafter"/>
</dbReference>
<dbReference type="PATRIC" id="fig|45074.5.peg.2863"/>